<feature type="domain" description="Copper amine oxidase-like N-terminal" evidence="2">
    <location>
        <begin position="42"/>
        <end position="149"/>
    </location>
</feature>
<protein>
    <recommendedName>
        <fullName evidence="2">Copper amine oxidase-like N-terminal domain-containing protein</fullName>
    </recommendedName>
</protein>
<dbReference type="SUPFAM" id="SSF55383">
    <property type="entry name" value="Copper amine oxidase, domain N"/>
    <property type="match status" value="1"/>
</dbReference>
<feature type="signal peptide" evidence="1">
    <location>
        <begin position="1"/>
        <end position="24"/>
    </location>
</feature>
<dbReference type="AlphaFoldDB" id="A0AA35G7F1"/>
<gene>
    <name evidence="3" type="ORF">caldi_11260</name>
</gene>
<dbReference type="RefSeq" id="WP_264844105.1">
    <property type="nucleotide sequence ID" value="NZ_AP025628.1"/>
</dbReference>
<feature type="chain" id="PRO_5041284373" description="Copper amine oxidase-like N-terminal domain-containing protein" evidence="1">
    <location>
        <begin position="25"/>
        <end position="155"/>
    </location>
</feature>
<accession>A0AA35G7F1</accession>
<keyword evidence="1" id="KW-0732">Signal</keyword>
<evidence type="ECO:0000259" key="2">
    <source>
        <dbReference type="Pfam" id="PF07833"/>
    </source>
</evidence>
<evidence type="ECO:0000256" key="1">
    <source>
        <dbReference type="SAM" id="SignalP"/>
    </source>
</evidence>
<keyword evidence="4" id="KW-1185">Reference proteome</keyword>
<dbReference type="InterPro" id="IPR012854">
    <property type="entry name" value="Cu_amine_oxidase-like_N"/>
</dbReference>
<dbReference type="EMBL" id="AP025628">
    <property type="protein sequence ID" value="BDG60036.1"/>
    <property type="molecule type" value="Genomic_DNA"/>
</dbReference>
<dbReference type="Proteomes" id="UP001163687">
    <property type="component" value="Chromosome"/>
</dbReference>
<reference evidence="3" key="1">
    <citation type="submission" date="2022-03" db="EMBL/GenBank/DDBJ databases">
        <title>Complete genome sequence of Caldinitratiruptor microaerophilus.</title>
        <authorList>
            <person name="Mukaiyama R."/>
            <person name="Nishiyama T."/>
            <person name="Ueda K."/>
        </authorList>
    </citation>
    <scope>NUCLEOTIDE SEQUENCE</scope>
    <source>
        <strain evidence="3">JCM 16183</strain>
    </source>
</reference>
<dbReference type="KEGG" id="cmic:caldi_11260"/>
<evidence type="ECO:0000313" key="3">
    <source>
        <dbReference type="EMBL" id="BDG60036.1"/>
    </source>
</evidence>
<dbReference type="Gene3D" id="3.30.457.10">
    <property type="entry name" value="Copper amine oxidase-like, N-terminal domain"/>
    <property type="match status" value="1"/>
</dbReference>
<evidence type="ECO:0000313" key="4">
    <source>
        <dbReference type="Proteomes" id="UP001163687"/>
    </source>
</evidence>
<organism evidence="3 4">
    <name type="scientific">Caldinitratiruptor microaerophilus</name>
    <dbReference type="NCBI Taxonomy" id="671077"/>
    <lineage>
        <taxon>Bacteria</taxon>
        <taxon>Bacillati</taxon>
        <taxon>Bacillota</taxon>
        <taxon>Clostridia</taxon>
        <taxon>Eubacteriales</taxon>
        <taxon>Symbiobacteriaceae</taxon>
        <taxon>Caldinitratiruptor</taxon>
    </lineage>
</organism>
<dbReference type="InterPro" id="IPR036582">
    <property type="entry name" value="Mao_N_sf"/>
</dbReference>
<name>A0AA35G7F1_9FIRM</name>
<dbReference type="Pfam" id="PF07833">
    <property type="entry name" value="Cu_amine_oxidN1"/>
    <property type="match status" value="1"/>
</dbReference>
<sequence>MRRFGVALGLAAFLTLGTALTAFAHDASGTFVVGSTQVRIAEKDVTLEVPVHVFKDNQVWVPVRAVVEAWGGKVDWDGEKRQVHVFGPAGQHFILTVGSAEVNILSGGGSSPLSGPVHIVKDRAQVPLKFLADNFGYHYAFDEATKTVKVTVEGH</sequence>
<proteinExistence type="predicted"/>